<proteinExistence type="predicted"/>
<name>A0A402B846_9CHLR</name>
<protein>
    <submittedName>
        <fullName evidence="1">Uncharacterized protein</fullName>
    </submittedName>
</protein>
<evidence type="ECO:0000313" key="2">
    <source>
        <dbReference type="Proteomes" id="UP000287171"/>
    </source>
</evidence>
<reference evidence="2" key="1">
    <citation type="submission" date="2018-12" db="EMBL/GenBank/DDBJ databases">
        <title>Tengunoibacter tsumagoiensis gen. nov., sp. nov., Dictyobacter kobayashii sp. nov., D. alpinus sp. nov., and D. joshuensis sp. nov. and description of Dictyobacteraceae fam. nov. within the order Ktedonobacterales isolated from Tengu-no-mugimeshi.</title>
        <authorList>
            <person name="Wang C.M."/>
            <person name="Zheng Y."/>
            <person name="Sakai Y."/>
            <person name="Toyoda A."/>
            <person name="Minakuchi Y."/>
            <person name="Abe K."/>
            <person name="Yokota A."/>
            <person name="Yabe S."/>
        </authorList>
    </citation>
    <scope>NUCLEOTIDE SEQUENCE [LARGE SCALE GENOMIC DNA]</scope>
    <source>
        <strain evidence="2">Uno16</strain>
    </source>
</reference>
<dbReference type="AlphaFoldDB" id="A0A402B846"/>
<evidence type="ECO:0000313" key="1">
    <source>
        <dbReference type="EMBL" id="GCE27583.1"/>
    </source>
</evidence>
<accession>A0A402B846</accession>
<gene>
    <name evidence="1" type="ORF">KDA_30670</name>
</gene>
<sequence length="53" mass="5777">MSTFVRDDVDEGESELAVGIVDGDTSKLRRSIAPGLVRSNSRTNSVKLLLRSK</sequence>
<organism evidence="1 2">
    <name type="scientific">Dictyobacter alpinus</name>
    <dbReference type="NCBI Taxonomy" id="2014873"/>
    <lineage>
        <taxon>Bacteria</taxon>
        <taxon>Bacillati</taxon>
        <taxon>Chloroflexota</taxon>
        <taxon>Ktedonobacteria</taxon>
        <taxon>Ktedonobacterales</taxon>
        <taxon>Dictyobacteraceae</taxon>
        <taxon>Dictyobacter</taxon>
    </lineage>
</organism>
<dbReference type="Proteomes" id="UP000287171">
    <property type="component" value="Unassembled WGS sequence"/>
</dbReference>
<comment type="caution">
    <text evidence="1">The sequence shown here is derived from an EMBL/GenBank/DDBJ whole genome shotgun (WGS) entry which is preliminary data.</text>
</comment>
<keyword evidence="2" id="KW-1185">Reference proteome</keyword>
<dbReference type="EMBL" id="BIFT01000001">
    <property type="protein sequence ID" value="GCE27583.1"/>
    <property type="molecule type" value="Genomic_DNA"/>
</dbReference>